<keyword evidence="4" id="KW-1185">Reference proteome</keyword>
<dbReference type="Gene3D" id="3.30.870.10">
    <property type="entry name" value="Endonuclease Chain A"/>
    <property type="match status" value="1"/>
</dbReference>
<reference evidence="4" key="2">
    <citation type="submission" date="2012-03" db="EMBL/GenBank/DDBJ databases">
        <title>Genome sequence of the fruiting myxobacterium Corallococcus coralloides DSM 2259.</title>
        <authorList>
            <person name="Huntley S."/>
            <person name="Zhang Y."/>
            <person name="Treuner-Lange A."/>
            <person name="Sensen C.W."/>
            <person name="Sogaard-Andersen L."/>
        </authorList>
    </citation>
    <scope>NUCLEOTIDE SEQUENCE [LARGE SCALE GENOMIC DNA]</scope>
    <source>
        <strain evidence="4">ATCC 25202 / DSM 2259 / NBRC 100086 / M2</strain>
    </source>
</reference>
<organism evidence="3 4">
    <name type="scientific">Corallococcus coralloides (strain ATCC 25202 / DSM 2259 / NBRC 100086 / M2)</name>
    <name type="common">Myxococcus coralloides</name>
    <dbReference type="NCBI Taxonomy" id="1144275"/>
    <lineage>
        <taxon>Bacteria</taxon>
        <taxon>Pseudomonadati</taxon>
        <taxon>Myxococcota</taxon>
        <taxon>Myxococcia</taxon>
        <taxon>Myxococcales</taxon>
        <taxon>Cystobacterineae</taxon>
        <taxon>Myxococcaceae</taxon>
        <taxon>Corallococcus</taxon>
    </lineage>
</organism>
<dbReference type="EMBL" id="CP003389">
    <property type="protein sequence ID" value="AFE05825.1"/>
    <property type="molecule type" value="Genomic_DNA"/>
</dbReference>
<evidence type="ECO:0000259" key="1">
    <source>
        <dbReference type="PROSITE" id="PS51192"/>
    </source>
</evidence>
<dbReference type="KEGG" id="ccx:COCOR_04424"/>
<dbReference type="PROSITE" id="PS51194">
    <property type="entry name" value="HELICASE_CTER"/>
    <property type="match status" value="1"/>
</dbReference>
<dbReference type="Pfam" id="PF00271">
    <property type="entry name" value="Helicase_C"/>
    <property type="match status" value="1"/>
</dbReference>
<dbReference type="GO" id="GO:0005524">
    <property type="term" value="F:ATP binding"/>
    <property type="evidence" value="ECO:0007669"/>
    <property type="project" value="InterPro"/>
</dbReference>
<sequence length="1260" mass="142355">MRRRRTKQLSSDDIPQANSLPRLMALLRHYARYNDWSAPGFHQIQAIPSYRKACRILGLIDDSDAVTATGRNVVRADPREVRRELSAVFARSQCGQTWLEWQGVADIRSLDLEQVETFLSECAALSGPIRWRKATVLRRWLKWLNDPAPFLPGTPGRKRVRQADPAQLSLVDYAPPSTPDAASVTWPHAARFPHNEGGASVDEIVKQDLAASEQVLLIVGYASLERVIDFLAKRSFTSGEEKVRLLFGWEPFESQRSVYRSHDQSIADEVRDYWLSRGISVTLSGALIRVRELVEHGKVEVRLAQARRPVHAKIYLSQQAVTLGSSNFTAQGLKKQSEANARFGNQEKRRYREAQQLAEGIWLQGRDYKDDFFSLLDALLRQVTWQEALARGCAAILEGEWAKKYVPPDLLDQLAPPLWPHQRQGISQALWILENVGSVLVSDATGSGKTRMGAWLIRGAFDRQLRMGQSRPATMIVTPPQVVELWEKQLQETAHPFQVHSHGPLSNSTASRHALLTTAISDIEILAVDEAHNFLNWSDRTRRIVSHYADNALLFTATPINKGASDLLALVELLGADNLPQSCLDVLGQLRRGTRDASKRNPEHLKRLREEIRRFSVRRTRAELNAIAESQISAYRLPTGQSACYPRHEPLYYSCDCRDSDSEFAREIANLAERLKGISRLGNRLELPRGWDSTEEAYVRRVVASARALARYHVMKSLRSSSAALFEHVHGTSAAFEKFAAHLTDSRGKTDTGNMVRRCEELAGQVPEWRLKRLKTKAVEPSWLWNPEAHRRACEEDAELYRQIGQLVVRMQRDREEAKIDRLVRLYAEHGQVLAFDSHVITLKLFQNALESKMVRATLLTGAGGKAAKRRATQSFGLGAGSQPLVALCSDAFSEGLNLQKASCVVHLDAPTVIRTAEQRAGRVDRMDSPHKTVRIWWPKDPEAFMPQKRDLLRERHEMVADLIGANLCLPEDELQPEVHLQDTTPIDVRELASRALASREQEPVELGDAFGAVRGMVGRSSLVDSALYESIRTSQAEVVSCVGSVRSEEPWAFLVVGGRDRGAPRWVFFAGRDAEPIFDLGEVAQALKQRLGPHTRDLDASDECEEFIRHFVERLRQSERRLLPVRRQRALALLERVMDGWISRANKDVDLNRRRVLGELRSHLFPEHLQPEVPTPDLRSVADQWLRLLRPRIKQVLAHRTKRKSFWTLDALEGPLMVEPIESPDLERAFSTVPLLQPVEQRIIAMIVGIPSPGVARDR</sequence>
<evidence type="ECO:0000313" key="4">
    <source>
        <dbReference type="Proteomes" id="UP000007587"/>
    </source>
</evidence>
<dbReference type="InterPro" id="IPR050496">
    <property type="entry name" value="SNF2_RAD54_helicase_repair"/>
</dbReference>
<evidence type="ECO:0000313" key="3">
    <source>
        <dbReference type="EMBL" id="AFE05825.1"/>
    </source>
</evidence>
<reference evidence="3 4" key="1">
    <citation type="journal article" date="2012" name="J. Bacteriol.">
        <title>Complete Genome Sequence of the Fruiting Myxobacterium Corallococcus coralloides DSM 2259.</title>
        <authorList>
            <person name="Huntley S."/>
            <person name="Zhang Y."/>
            <person name="Treuner-Lange A."/>
            <person name="Kneip S."/>
            <person name="Sensen C.W."/>
            <person name="Sogaard-Andersen L."/>
        </authorList>
    </citation>
    <scope>NUCLEOTIDE SEQUENCE [LARGE SCALE GENOMIC DNA]</scope>
    <source>
        <strain evidence="4">ATCC 25202 / DSM 2259 / NBRC 100086 / M2</strain>
    </source>
</reference>
<dbReference type="PROSITE" id="PS51192">
    <property type="entry name" value="HELICASE_ATP_BIND_1"/>
    <property type="match status" value="1"/>
</dbReference>
<dbReference type="InParanoid" id="H8MFA5"/>
<dbReference type="SMART" id="SM00487">
    <property type="entry name" value="DEXDc"/>
    <property type="match status" value="1"/>
</dbReference>
<dbReference type="InterPro" id="IPR001650">
    <property type="entry name" value="Helicase_C-like"/>
</dbReference>
<feature type="domain" description="Helicase ATP-binding" evidence="1">
    <location>
        <begin position="430"/>
        <end position="577"/>
    </location>
</feature>
<gene>
    <name evidence="3" type="ordered locus">COCOR_04424</name>
</gene>
<dbReference type="SMART" id="SM00490">
    <property type="entry name" value="HELICc"/>
    <property type="match status" value="1"/>
</dbReference>
<dbReference type="PANTHER" id="PTHR45629:SF7">
    <property type="entry name" value="DNA EXCISION REPAIR PROTEIN ERCC-6-RELATED"/>
    <property type="match status" value="1"/>
</dbReference>
<dbReference type="AlphaFoldDB" id="H8MFA5"/>
<dbReference type="OrthoDB" id="18878at2"/>
<dbReference type="STRING" id="1144275.COCOR_04424"/>
<dbReference type="eggNOG" id="COG0553">
    <property type="taxonomic scope" value="Bacteria"/>
</dbReference>
<dbReference type="PANTHER" id="PTHR45629">
    <property type="entry name" value="SNF2/RAD54 FAMILY MEMBER"/>
    <property type="match status" value="1"/>
</dbReference>
<name>H8MFA5_CORCM</name>
<feature type="domain" description="Helicase C-terminal" evidence="2">
    <location>
        <begin position="819"/>
        <end position="976"/>
    </location>
</feature>
<dbReference type="CDD" id="cd09117">
    <property type="entry name" value="PLDc_Bfil_DEXD_like"/>
    <property type="match status" value="1"/>
</dbReference>
<dbReference type="SUPFAM" id="SSF52540">
    <property type="entry name" value="P-loop containing nucleoside triphosphate hydrolases"/>
    <property type="match status" value="2"/>
</dbReference>
<dbReference type="InterPro" id="IPR000330">
    <property type="entry name" value="SNF2_N"/>
</dbReference>
<protein>
    <recommendedName>
        <fullName evidence="5">Helicase</fullName>
    </recommendedName>
</protein>
<dbReference type="InterPro" id="IPR014001">
    <property type="entry name" value="Helicase_ATP-bd"/>
</dbReference>
<accession>H8MFA5</accession>
<proteinExistence type="predicted"/>
<dbReference type="Proteomes" id="UP000007587">
    <property type="component" value="Chromosome"/>
</dbReference>
<dbReference type="Pfam" id="PF00176">
    <property type="entry name" value="SNF2-rel_dom"/>
    <property type="match status" value="1"/>
</dbReference>
<dbReference type="InterPro" id="IPR027417">
    <property type="entry name" value="P-loop_NTPase"/>
</dbReference>
<dbReference type="RefSeq" id="WP_014397233.1">
    <property type="nucleotide sequence ID" value="NC_017030.1"/>
</dbReference>
<dbReference type="HOGENOM" id="CLU_285895_0_0_7"/>
<evidence type="ECO:0008006" key="5">
    <source>
        <dbReference type="Google" id="ProtNLM"/>
    </source>
</evidence>
<dbReference type="Gene3D" id="3.40.50.300">
    <property type="entry name" value="P-loop containing nucleotide triphosphate hydrolases"/>
    <property type="match status" value="2"/>
</dbReference>
<evidence type="ECO:0000259" key="2">
    <source>
        <dbReference type="PROSITE" id="PS51194"/>
    </source>
</evidence>